<comment type="similarity">
    <text evidence="1">Belongs to the AHA1 family.</text>
</comment>
<protein>
    <recommendedName>
        <fullName evidence="2">Activator of Hsp90 ATPase homologue 1/2-like C-terminal domain-containing protein</fullName>
    </recommendedName>
</protein>
<keyword evidence="4" id="KW-1185">Reference proteome</keyword>
<dbReference type="InterPro" id="IPR013538">
    <property type="entry name" value="ASHA1/2-like_C"/>
</dbReference>
<dbReference type="InterPro" id="IPR023393">
    <property type="entry name" value="START-like_dom_sf"/>
</dbReference>
<dbReference type="SUPFAM" id="SSF55961">
    <property type="entry name" value="Bet v1-like"/>
    <property type="match status" value="1"/>
</dbReference>
<reference evidence="3" key="1">
    <citation type="journal article" date="2014" name="Int. J. Syst. Evol. Microbiol.">
        <title>Complete genome sequence of Corynebacterium casei LMG S-19264T (=DSM 44701T), isolated from a smear-ripened cheese.</title>
        <authorList>
            <consortium name="US DOE Joint Genome Institute (JGI-PGF)"/>
            <person name="Walter F."/>
            <person name="Albersmeier A."/>
            <person name="Kalinowski J."/>
            <person name="Ruckert C."/>
        </authorList>
    </citation>
    <scope>NUCLEOTIDE SEQUENCE</scope>
    <source>
        <strain evidence="3">KCTC 12368</strain>
    </source>
</reference>
<evidence type="ECO:0000313" key="4">
    <source>
        <dbReference type="Proteomes" id="UP000619457"/>
    </source>
</evidence>
<dbReference type="AlphaFoldDB" id="A0A918Q8M6"/>
<dbReference type="CDD" id="cd07814">
    <property type="entry name" value="SRPBCC_CalC_Aha1-like"/>
    <property type="match status" value="1"/>
</dbReference>
<comment type="caution">
    <text evidence="3">The sequence shown here is derived from an EMBL/GenBank/DDBJ whole genome shotgun (WGS) entry which is preliminary data.</text>
</comment>
<feature type="domain" description="Activator of Hsp90 ATPase homologue 1/2-like C-terminal" evidence="2">
    <location>
        <begin position="23"/>
        <end position="160"/>
    </location>
</feature>
<accession>A0A918Q8M6</accession>
<organism evidence="3 4">
    <name type="scientific">Echinicola pacifica</name>
    <dbReference type="NCBI Taxonomy" id="346377"/>
    <lineage>
        <taxon>Bacteria</taxon>
        <taxon>Pseudomonadati</taxon>
        <taxon>Bacteroidota</taxon>
        <taxon>Cytophagia</taxon>
        <taxon>Cytophagales</taxon>
        <taxon>Cyclobacteriaceae</taxon>
        <taxon>Echinicola</taxon>
    </lineage>
</organism>
<dbReference type="Pfam" id="PF08327">
    <property type="entry name" value="AHSA1"/>
    <property type="match status" value="1"/>
</dbReference>
<proteinExistence type="inferred from homology"/>
<evidence type="ECO:0000313" key="3">
    <source>
        <dbReference type="EMBL" id="GGZ37301.1"/>
    </source>
</evidence>
<name>A0A918Q8M6_9BACT</name>
<evidence type="ECO:0000259" key="2">
    <source>
        <dbReference type="Pfam" id="PF08327"/>
    </source>
</evidence>
<dbReference type="Gene3D" id="3.30.530.20">
    <property type="match status" value="1"/>
</dbReference>
<reference evidence="3" key="2">
    <citation type="submission" date="2020-09" db="EMBL/GenBank/DDBJ databases">
        <authorList>
            <person name="Sun Q."/>
            <person name="Kim S."/>
        </authorList>
    </citation>
    <scope>NUCLEOTIDE SEQUENCE</scope>
    <source>
        <strain evidence="3">KCTC 12368</strain>
    </source>
</reference>
<gene>
    <name evidence="3" type="ORF">GCM10007049_33110</name>
</gene>
<sequence length="173" mass="20223">MDLAFDFTVNKDNNTITVKREFNAKVSLVWDAYTISEILEQWWAPKPWNAKTKSMDFNEGGHWHYAMCGPAGEQHWAYTTYEIIDFQKMFTGIDSFADENAVINTELPQSKWEVYFKDNVEKTYVTTQISYESLEQLETIIKMGFKKGYTLAMESLDEILINQKKERIKTTNA</sequence>
<dbReference type="EMBL" id="BMWX01000007">
    <property type="protein sequence ID" value="GGZ37301.1"/>
    <property type="molecule type" value="Genomic_DNA"/>
</dbReference>
<evidence type="ECO:0000256" key="1">
    <source>
        <dbReference type="ARBA" id="ARBA00006817"/>
    </source>
</evidence>
<dbReference type="Proteomes" id="UP000619457">
    <property type="component" value="Unassembled WGS sequence"/>
</dbReference>
<dbReference type="RefSeq" id="WP_018475819.1">
    <property type="nucleotide sequence ID" value="NZ_BMWX01000007.1"/>
</dbReference>